<comment type="caution">
    <text evidence="1">The sequence shown here is derived from an EMBL/GenBank/DDBJ whole genome shotgun (WGS) entry which is preliminary data.</text>
</comment>
<evidence type="ECO:0000313" key="1">
    <source>
        <dbReference type="EMBL" id="CAG8848069.1"/>
    </source>
</evidence>
<feature type="non-terminal residue" evidence="1">
    <location>
        <position position="54"/>
    </location>
</feature>
<dbReference type="Proteomes" id="UP000789920">
    <property type="component" value="Unassembled WGS sequence"/>
</dbReference>
<dbReference type="EMBL" id="CAJVQC010159028">
    <property type="protein sequence ID" value="CAG8848069.1"/>
    <property type="molecule type" value="Genomic_DNA"/>
</dbReference>
<proteinExistence type="predicted"/>
<feature type="non-terminal residue" evidence="1">
    <location>
        <position position="1"/>
    </location>
</feature>
<name>A0ACA9SUW5_9GLOM</name>
<accession>A0ACA9SUW5</accession>
<organism evidence="1 2">
    <name type="scientific">Racocetra persica</name>
    <dbReference type="NCBI Taxonomy" id="160502"/>
    <lineage>
        <taxon>Eukaryota</taxon>
        <taxon>Fungi</taxon>
        <taxon>Fungi incertae sedis</taxon>
        <taxon>Mucoromycota</taxon>
        <taxon>Glomeromycotina</taxon>
        <taxon>Glomeromycetes</taxon>
        <taxon>Diversisporales</taxon>
        <taxon>Gigasporaceae</taxon>
        <taxon>Racocetra</taxon>
    </lineage>
</organism>
<sequence length="54" mass="6405">YNSGVDFCDFQIKKYWIETYGITSVKKYGIETYGITYDTNSKEYMMVFEYADKG</sequence>
<protein>
    <submittedName>
        <fullName evidence="1">1080_t:CDS:1</fullName>
    </submittedName>
</protein>
<evidence type="ECO:0000313" key="2">
    <source>
        <dbReference type="Proteomes" id="UP000789920"/>
    </source>
</evidence>
<keyword evidence="2" id="KW-1185">Reference proteome</keyword>
<gene>
    <name evidence="1" type="ORF">RPERSI_LOCUS34940</name>
</gene>
<reference evidence="1" key="1">
    <citation type="submission" date="2021-06" db="EMBL/GenBank/DDBJ databases">
        <authorList>
            <person name="Kallberg Y."/>
            <person name="Tangrot J."/>
            <person name="Rosling A."/>
        </authorList>
    </citation>
    <scope>NUCLEOTIDE SEQUENCE</scope>
    <source>
        <strain evidence="1">MA461A</strain>
    </source>
</reference>